<dbReference type="CDD" id="cd20293">
    <property type="entry name" value="cupin_HutD_N"/>
    <property type="match status" value="1"/>
</dbReference>
<dbReference type="PANTHER" id="PTHR37943:SF1">
    <property type="entry name" value="PROTEIN VES"/>
    <property type="match status" value="1"/>
</dbReference>
<proteinExistence type="predicted"/>
<dbReference type="AlphaFoldDB" id="A0A2K9NYB7"/>
<dbReference type="InterPro" id="IPR014710">
    <property type="entry name" value="RmlC-like_jellyroll"/>
</dbReference>
<dbReference type="PANTHER" id="PTHR37943">
    <property type="entry name" value="PROTEIN VES"/>
    <property type="match status" value="1"/>
</dbReference>
<evidence type="ECO:0000313" key="2">
    <source>
        <dbReference type="Proteomes" id="UP000235584"/>
    </source>
</evidence>
<accession>A0A2K9NYB7</accession>
<dbReference type="Pfam" id="PF05962">
    <property type="entry name" value="HutD"/>
    <property type="match status" value="1"/>
</dbReference>
<dbReference type="KEGG" id="bsto:C0V70_16740"/>
<gene>
    <name evidence="1" type="ORF">C0V70_16740</name>
</gene>
<dbReference type="InterPro" id="IPR010282">
    <property type="entry name" value="Uncharacterised_HutD/Ves"/>
</dbReference>
<dbReference type="Gene3D" id="2.60.120.10">
    <property type="entry name" value="Jelly Rolls"/>
    <property type="match status" value="1"/>
</dbReference>
<organism evidence="1 2">
    <name type="scientific">Bacteriovorax stolpii</name>
    <name type="common">Bdellovibrio stolpii</name>
    <dbReference type="NCBI Taxonomy" id="960"/>
    <lineage>
        <taxon>Bacteria</taxon>
        <taxon>Pseudomonadati</taxon>
        <taxon>Bdellovibrionota</taxon>
        <taxon>Bacteriovoracia</taxon>
        <taxon>Bacteriovoracales</taxon>
        <taxon>Bacteriovoracaceae</taxon>
        <taxon>Bacteriovorax</taxon>
    </lineage>
</organism>
<evidence type="ECO:0000313" key="1">
    <source>
        <dbReference type="EMBL" id="AUN99724.1"/>
    </source>
</evidence>
<name>A0A2K9NYB7_BACTC</name>
<dbReference type="InterPro" id="IPR011051">
    <property type="entry name" value="RmlC_Cupin_sf"/>
</dbReference>
<dbReference type="EMBL" id="CP025704">
    <property type="protein sequence ID" value="AUN99724.1"/>
    <property type="molecule type" value="Genomic_DNA"/>
</dbReference>
<dbReference type="SUPFAM" id="SSF51182">
    <property type="entry name" value="RmlC-like cupins"/>
    <property type="match status" value="1"/>
</dbReference>
<sequence length="175" mass="19632">MIEVFTKESFKEMPWKNGGGSTLELYRIPNEGDFNFRLSMATVSSDGPFSHFSGIERILLLVEGAGFRLNKNPQSITMDTSFSPITFAGEDDIYCQLIQGTCRDFNVMTRRDFATSTLSITEVDGKNPLKLKALCPLKFIYDTHAQTLTKMDQGDEREFGGSNPTRLLIIDVNLV</sequence>
<dbReference type="Proteomes" id="UP000235584">
    <property type="component" value="Chromosome"/>
</dbReference>
<keyword evidence="2" id="KW-1185">Reference proteome</keyword>
<dbReference type="OrthoDB" id="5293125at2"/>
<dbReference type="RefSeq" id="WP_102245015.1">
    <property type="nucleotide sequence ID" value="NZ_CP025704.1"/>
</dbReference>
<protein>
    <submittedName>
        <fullName evidence="1">Uncharacterized protein</fullName>
    </submittedName>
</protein>
<reference evidence="1 2" key="1">
    <citation type="submission" date="2018-01" db="EMBL/GenBank/DDBJ databases">
        <title>Complete genome sequence of Bacteriovorax stolpii DSM12778.</title>
        <authorList>
            <person name="Tang B."/>
            <person name="Chang J."/>
        </authorList>
    </citation>
    <scope>NUCLEOTIDE SEQUENCE [LARGE SCALE GENOMIC DNA]</scope>
    <source>
        <strain evidence="1 2">DSM 12778</strain>
    </source>
</reference>